<reference evidence="1" key="1">
    <citation type="submission" date="2021-06" db="EMBL/GenBank/DDBJ databases">
        <authorList>
            <person name="Kallberg Y."/>
            <person name="Tangrot J."/>
            <person name="Rosling A."/>
        </authorList>
    </citation>
    <scope>NUCLEOTIDE SEQUENCE</scope>
    <source>
        <strain evidence="1">CL551</strain>
    </source>
</reference>
<protein>
    <submittedName>
        <fullName evidence="1">4454_t:CDS:1</fullName>
    </submittedName>
</protein>
<dbReference type="Proteomes" id="UP000789342">
    <property type="component" value="Unassembled WGS sequence"/>
</dbReference>
<comment type="caution">
    <text evidence="1">The sequence shown here is derived from an EMBL/GenBank/DDBJ whole genome shotgun (WGS) entry which is preliminary data.</text>
</comment>
<keyword evidence="2" id="KW-1185">Reference proteome</keyword>
<name>A0A9N8ZQJ2_9GLOM</name>
<evidence type="ECO:0000313" key="2">
    <source>
        <dbReference type="Proteomes" id="UP000789342"/>
    </source>
</evidence>
<dbReference type="AlphaFoldDB" id="A0A9N8ZQJ2"/>
<organism evidence="1 2">
    <name type="scientific">Acaulospora morrowiae</name>
    <dbReference type="NCBI Taxonomy" id="94023"/>
    <lineage>
        <taxon>Eukaryota</taxon>
        <taxon>Fungi</taxon>
        <taxon>Fungi incertae sedis</taxon>
        <taxon>Mucoromycota</taxon>
        <taxon>Glomeromycotina</taxon>
        <taxon>Glomeromycetes</taxon>
        <taxon>Diversisporales</taxon>
        <taxon>Acaulosporaceae</taxon>
        <taxon>Acaulospora</taxon>
    </lineage>
</organism>
<accession>A0A9N8ZQJ2</accession>
<gene>
    <name evidence="1" type="ORF">AMORRO_LOCUS3412</name>
</gene>
<dbReference type="OrthoDB" id="2322855at2759"/>
<proteinExistence type="predicted"/>
<dbReference type="EMBL" id="CAJVPV010001667">
    <property type="protein sequence ID" value="CAG8504434.1"/>
    <property type="molecule type" value="Genomic_DNA"/>
</dbReference>
<evidence type="ECO:0000313" key="1">
    <source>
        <dbReference type="EMBL" id="CAG8504434.1"/>
    </source>
</evidence>
<sequence length="94" mass="10747">MSMKNSAKPSKKAAYNIKLGLTPDVVEEEEHVEPRSSEVIVQENVLLDNFLTYRERDVRLPVRVYLYNGKIIINEIPTVIRARVSATIKGELYS</sequence>